<evidence type="ECO:0000313" key="2">
    <source>
        <dbReference type="EMBL" id="PIZ15723.1"/>
    </source>
</evidence>
<evidence type="ECO:0000313" key="3">
    <source>
        <dbReference type="Proteomes" id="UP000229307"/>
    </source>
</evidence>
<dbReference type="PANTHER" id="PTHR44103">
    <property type="entry name" value="PROPROTEIN CONVERTASE P"/>
    <property type="match status" value="1"/>
</dbReference>
<dbReference type="PANTHER" id="PTHR44103:SF1">
    <property type="entry name" value="PROPROTEIN CONVERTASE P"/>
    <property type="match status" value="1"/>
</dbReference>
<dbReference type="InterPro" id="IPR013517">
    <property type="entry name" value="FG-GAP"/>
</dbReference>
<dbReference type="Proteomes" id="UP000229307">
    <property type="component" value="Unassembled WGS sequence"/>
</dbReference>
<proteinExistence type="predicted"/>
<dbReference type="Gene3D" id="2.130.10.130">
    <property type="entry name" value="Integrin alpha, N-terminal"/>
    <property type="match status" value="2"/>
</dbReference>
<dbReference type="AlphaFoldDB" id="A0A2M7S8R8"/>
<reference evidence="3" key="1">
    <citation type="submission" date="2017-09" db="EMBL/GenBank/DDBJ databases">
        <title>Depth-based differentiation of microbial function through sediment-hosted aquifers and enrichment of novel symbionts in the deep terrestrial subsurface.</title>
        <authorList>
            <person name="Probst A.J."/>
            <person name="Ladd B."/>
            <person name="Jarett J.K."/>
            <person name="Geller-Mcgrath D.E."/>
            <person name="Sieber C.M.K."/>
            <person name="Emerson J.B."/>
            <person name="Anantharaman K."/>
            <person name="Thomas B.C."/>
            <person name="Malmstrom R."/>
            <person name="Stieglmeier M."/>
            <person name="Klingl A."/>
            <person name="Woyke T."/>
            <person name="Ryan C.M."/>
            <person name="Banfield J.F."/>
        </authorList>
    </citation>
    <scope>NUCLEOTIDE SEQUENCE [LARGE SCALE GENOMIC DNA]</scope>
</reference>
<name>A0A2M7S8R8_9BACT</name>
<sequence length="359" mass="39841">MVKFKKTLLDKVAFEAASVFDVNNDGKPDIVCGGNWYEAPGWKKHKICDVMPSGEYFDDFSDIPMDVNGDGFLDIVTGGWFGQAMYWRENPKGKPVEWAVREIDKCGNIETTRPFDIDKDGTQEIIPNTPGAPQIVYKLIVEKNGKGSGRFEKFTLMDRPSGHGLGFGDINGDGRPDIVLSGGWLENPPEGLRGKWTFHEEFNLGSASVPVLVYDVNGDGLADLIVGQAHGIGLYWYEQRMYQNGKKRCWIMHEIDTTLSQFHDMQMADIDNDGKPELITGTRYRAHCGNDPGEDTDIVGLYYFKISKGRFEKNVIDYGKVPGASGTGIYFAVADINGDGRPDIIAPGKEGLFLFENLG</sequence>
<dbReference type="Pfam" id="PF13517">
    <property type="entry name" value="FG-GAP_3"/>
    <property type="match status" value="2"/>
</dbReference>
<dbReference type="SUPFAM" id="SSF69318">
    <property type="entry name" value="Integrin alpha N-terminal domain"/>
    <property type="match status" value="1"/>
</dbReference>
<dbReference type="EMBL" id="PFMR01000238">
    <property type="protein sequence ID" value="PIZ15723.1"/>
    <property type="molecule type" value="Genomic_DNA"/>
</dbReference>
<protein>
    <recommendedName>
        <fullName evidence="4">VCBS repeat-containing protein</fullName>
    </recommendedName>
</protein>
<organism evidence="2 3">
    <name type="scientific">Candidatus Desantisbacteria bacterium CG_4_10_14_0_8_um_filter_48_22</name>
    <dbReference type="NCBI Taxonomy" id="1974543"/>
    <lineage>
        <taxon>Bacteria</taxon>
        <taxon>Candidatus Desantisiibacteriota</taxon>
    </lineage>
</organism>
<gene>
    <name evidence="2" type="ORF">COY52_08980</name>
</gene>
<evidence type="ECO:0000256" key="1">
    <source>
        <dbReference type="ARBA" id="ARBA00022729"/>
    </source>
</evidence>
<accession>A0A2M7S8R8</accession>
<evidence type="ECO:0008006" key="4">
    <source>
        <dbReference type="Google" id="ProtNLM"/>
    </source>
</evidence>
<comment type="caution">
    <text evidence="2">The sequence shown here is derived from an EMBL/GenBank/DDBJ whole genome shotgun (WGS) entry which is preliminary data.</text>
</comment>
<dbReference type="InterPro" id="IPR028994">
    <property type="entry name" value="Integrin_alpha_N"/>
</dbReference>
<keyword evidence="1" id="KW-0732">Signal</keyword>